<feature type="compositionally biased region" description="Polar residues" evidence="1">
    <location>
        <begin position="25"/>
        <end position="34"/>
    </location>
</feature>
<organism evidence="2 3">
    <name type="scientific">Merluccius polli</name>
    <name type="common">Benguela hake</name>
    <name type="synonym">Merluccius cadenati</name>
    <dbReference type="NCBI Taxonomy" id="89951"/>
    <lineage>
        <taxon>Eukaryota</taxon>
        <taxon>Metazoa</taxon>
        <taxon>Chordata</taxon>
        <taxon>Craniata</taxon>
        <taxon>Vertebrata</taxon>
        <taxon>Euteleostomi</taxon>
        <taxon>Actinopterygii</taxon>
        <taxon>Neopterygii</taxon>
        <taxon>Teleostei</taxon>
        <taxon>Neoteleostei</taxon>
        <taxon>Acanthomorphata</taxon>
        <taxon>Zeiogadaria</taxon>
        <taxon>Gadariae</taxon>
        <taxon>Gadiformes</taxon>
        <taxon>Gadoidei</taxon>
        <taxon>Merlucciidae</taxon>
        <taxon>Merluccius</taxon>
    </lineage>
</organism>
<evidence type="ECO:0000313" key="3">
    <source>
        <dbReference type="Proteomes" id="UP001174136"/>
    </source>
</evidence>
<evidence type="ECO:0000256" key="1">
    <source>
        <dbReference type="SAM" id="MobiDB-lite"/>
    </source>
</evidence>
<dbReference type="EMBL" id="JAOPHQ010000875">
    <property type="protein sequence ID" value="KAK0152972.1"/>
    <property type="molecule type" value="Genomic_DNA"/>
</dbReference>
<keyword evidence="3" id="KW-1185">Reference proteome</keyword>
<sequence>MSSDVAAILQLLQRQAPAVPPSYSALASTPNTPSLPIASTDRGSAESPTSAPHLPPFQPSLPDPSQVPGAGDQFWRMSTQGPASPSLTNQSTLPGGSQTELQLVWLEPSHDQLLRPTSMKHSCFHRTSPASLPQSGLGVCQSPPLPLLPQEALTPKLVQLAPPLKMQSSASLSQLKCASLILSLLQFLESHDVKDPAPKTGQSLISHGTKLQLQPIFPQDGSPQPRSSDIFGKSARRQGQTDPLPEAKPHISTTHHHKSSWSSEPSSQSEPLGVERRLSLPGSPLTLLDSCWVAPPYSSEPGS</sequence>
<feature type="compositionally biased region" description="Low complexity" evidence="1">
    <location>
        <begin position="260"/>
        <end position="271"/>
    </location>
</feature>
<dbReference type="Proteomes" id="UP001174136">
    <property type="component" value="Unassembled WGS sequence"/>
</dbReference>
<feature type="compositionally biased region" description="Pro residues" evidence="1">
    <location>
        <begin position="53"/>
        <end position="62"/>
    </location>
</feature>
<feature type="region of interest" description="Disordered" evidence="1">
    <location>
        <begin position="17"/>
        <end position="95"/>
    </location>
</feature>
<evidence type="ECO:0000313" key="2">
    <source>
        <dbReference type="EMBL" id="KAK0152972.1"/>
    </source>
</evidence>
<accession>A0AA47N7G8</accession>
<name>A0AA47N7G8_MERPO</name>
<feature type="compositionally biased region" description="Polar residues" evidence="1">
    <location>
        <begin position="76"/>
        <end position="95"/>
    </location>
</feature>
<dbReference type="AlphaFoldDB" id="A0AA47N7G8"/>
<feature type="region of interest" description="Disordered" evidence="1">
    <location>
        <begin position="214"/>
        <end position="303"/>
    </location>
</feature>
<reference evidence="2" key="1">
    <citation type="journal article" date="2023" name="Front. Mar. Sci.">
        <title>A new Merluccius polli reference genome to investigate the effects of global change in West African waters.</title>
        <authorList>
            <person name="Mateo J.L."/>
            <person name="Blanco-Fernandez C."/>
            <person name="Garcia-Vazquez E."/>
            <person name="Machado-Schiaffino G."/>
        </authorList>
    </citation>
    <scope>NUCLEOTIDE SEQUENCE</scope>
    <source>
        <strain evidence="2">C29</strain>
        <tissue evidence="2">Fin</tissue>
    </source>
</reference>
<comment type="caution">
    <text evidence="2">The sequence shown here is derived from an EMBL/GenBank/DDBJ whole genome shotgun (WGS) entry which is preliminary data.</text>
</comment>
<proteinExistence type="predicted"/>
<gene>
    <name evidence="2" type="ORF">N1851_005339</name>
</gene>
<protein>
    <submittedName>
        <fullName evidence="2">Uncharacterized protein</fullName>
    </submittedName>
</protein>